<dbReference type="GO" id="GO:0016020">
    <property type="term" value="C:membrane"/>
    <property type="evidence" value="ECO:0007669"/>
    <property type="project" value="UniProtKB-SubCell"/>
</dbReference>
<reference evidence="7 8" key="1">
    <citation type="submission" date="2019-01" db="EMBL/GenBank/DDBJ databases">
        <title>A draft genome assembly of the solar-powered sea slug Elysia chlorotica.</title>
        <authorList>
            <person name="Cai H."/>
            <person name="Li Q."/>
            <person name="Fang X."/>
            <person name="Li J."/>
            <person name="Curtis N.E."/>
            <person name="Altenburger A."/>
            <person name="Shibata T."/>
            <person name="Feng M."/>
            <person name="Maeda T."/>
            <person name="Schwartz J.A."/>
            <person name="Shigenobu S."/>
            <person name="Lundholm N."/>
            <person name="Nishiyama T."/>
            <person name="Yang H."/>
            <person name="Hasebe M."/>
            <person name="Li S."/>
            <person name="Pierce S.K."/>
            <person name="Wang J."/>
        </authorList>
    </citation>
    <scope>NUCLEOTIDE SEQUENCE [LARGE SCALE GENOMIC DNA]</scope>
    <source>
        <strain evidence="7">EC2010</strain>
        <tissue evidence="7">Whole organism of an adult</tissue>
    </source>
</reference>
<dbReference type="Proteomes" id="UP000271974">
    <property type="component" value="Unassembled WGS sequence"/>
</dbReference>
<feature type="transmembrane region" description="Helical" evidence="5">
    <location>
        <begin position="54"/>
        <end position="75"/>
    </location>
</feature>
<dbReference type="PANTHER" id="PTHR46641">
    <property type="entry name" value="FMRFAMIDE RECEPTOR-RELATED"/>
    <property type="match status" value="1"/>
</dbReference>
<feature type="transmembrane region" description="Helical" evidence="5">
    <location>
        <begin position="127"/>
        <end position="153"/>
    </location>
</feature>
<keyword evidence="2 5" id="KW-0812">Transmembrane</keyword>
<dbReference type="InterPro" id="IPR052954">
    <property type="entry name" value="GPCR-Ligand_Int"/>
</dbReference>
<keyword evidence="8" id="KW-1185">Reference proteome</keyword>
<evidence type="ECO:0000256" key="3">
    <source>
        <dbReference type="ARBA" id="ARBA00022989"/>
    </source>
</evidence>
<dbReference type="AlphaFoldDB" id="A0A3S0ZHC2"/>
<evidence type="ECO:0000256" key="1">
    <source>
        <dbReference type="ARBA" id="ARBA00004370"/>
    </source>
</evidence>
<gene>
    <name evidence="7" type="ORF">EGW08_013331</name>
</gene>
<feature type="transmembrane region" description="Helical" evidence="5">
    <location>
        <begin position="174"/>
        <end position="194"/>
    </location>
</feature>
<evidence type="ECO:0000256" key="5">
    <source>
        <dbReference type="SAM" id="Phobius"/>
    </source>
</evidence>
<keyword evidence="3 5" id="KW-1133">Transmembrane helix</keyword>
<evidence type="ECO:0000256" key="4">
    <source>
        <dbReference type="ARBA" id="ARBA00023136"/>
    </source>
</evidence>
<comment type="subcellular location">
    <subcellularLocation>
        <location evidence="1">Membrane</location>
    </subcellularLocation>
</comment>
<name>A0A3S0ZHC2_ELYCH</name>
<comment type="caution">
    <text evidence="7">The sequence shown here is derived from an EMBL/GenBank/DDBJ whole genome shotgun (WGS) entry which is preliminary data.</text>
</comment>
<proteinExistence type="predicted"/>
<evidence type="ECO:0000259" key="6">
    <source>
        <dbReference type="PROSITE" id="PS50262"/>
    </source>
</evidence>
<dbReference type="OrthoDB" id="6102892at2759"/>
<evidence type="ECO:0000313" key="8">
    <source>
        <dbReference type="Proteomes" id="UP000271974"/>
    </source>
</evidence>
<accession>A0A3S0ZHC2</accession>
<evidence type="ECO:0000256" key="2">
    <source>
        <dbReference type="ARBA" id="ARBA00022692"/>
    </source>
</evidence>
<feature type="transmembrane region" description="Helical" evidence="5">
    <location>
        <begin position="87"/>
        <end position="107"/>
    </location>
</feature>
<keyword evidence="4 5" id="KW-0472">Membrane</keyword>
<dbReference type="InterPro" id="IPR017452">
    <property type="entry name" value="GPCR_Rhodpsn_7TM"/>
</dbReference>
<evidence type="ECO:0000313" key="7">
    <source>
        <dbReference type="EMBL" id="RUS78918.1"/>
    </source>
</evidence>
<protein>
    <recommendedName>
        <fullName evidence="6">G-protein coupled receptors family 1 profile domain-containing protein</fullName>
    </recommendedName>
</protein>
<feature type="domain" description="G-protein coupled receptors family 1 profile" evidence="6">
    <location>
        <begin position="71"/>
        <end position="194"/>
    </location>
</feature>
<dbReference type="Gene3D" id="1.20.1070.10">
    <property type="entry name" value="Rhodopsin 7-helix transmembrane proteins"/>
    <property type="match status" value="1"/>
</dbReference>
<sequence>MELFGNPSSTPRVASIVDRDNQLTTGVPTCGYNTTSGGDGGAANMNAQMRYVDLYMNIVLPFALSVFTLCTNVINMAVQVKQGVNSCVSLCLFCISTTDFLTTFTGFCALPPKIMMYLYQRPGFDPFAFYFHMVYTCAILYDVSNTLTAFLSLERCLCVCLPLKFKDMFTFRRVVTVIVCIYLMCFGLVMPHFLSSGFQVRSSGNSTYLALWLSADRAGCGCLHRCCSLLPDNSCHDRGVCLHVPHDRLA</sequence>
<dbReference type="PANTHER" id="PTHR46641:SF2">
    <property type="entry name" value="FMRFAMIDE RECEPTOR"/>
    <property type="match status" value="1"/>
</dbReference>
<dbReference type="SUPFAM" id="SSF81321">
    <property type="entry name" value="Family A G protein-coupled receptor-like"/>
    <property type="match status" value="1"/>
</dbReference>
<dbReference type="PROSITE" id="PS50262">
    <property type="entry name" value="G_PROTEIN_RECEP_F1_2"/>
    <property type="match status" value="1"/>
</dbReference>
<dbReference type="EMBL" id="RQTK01000482">
    <property type="protein sequence ID" value="RUS78918.1"/>
    <property type="molecule type" value="Genomic_DNA"/>
</dbReference>
<organism evidence="7 8">
    <name type="scientific">Elysia chlorotica</name>
    <name type="common">Eastern emerald elysia</name>
    <name type="synonym">Sea slug</name>
    <dbReference type="NCBI Taxonomy" id="188477"/>
    <lineage>
        <taxon>Eukaryota</taxon>
        <taxon>Metazoa</taxon>
        <taxon>Spiralia</taxon>
        <taxon>Lophotrochozoa</taxon>
        <taxon>Mollusca</taxon>
        <taxon>Gastropoda</taxon>
        <taxon>Heterobranchia</taxon>
        <taxon>Euthyneura</taxon>
        <taxon>Panpulmonata</taxon>
        <taxon>Sacoglossa</taxon>
        <taxon>Placobranchoidea</taxon>
        <taxon>Plakobranchidae</taxon>
        <taxon>Elysia</taxon>
    </lineage>
</organism>